<accession>A0A2M7XIB1</accession>
<proteinExistence type="predicted"/>
<dbReference type="CDD" id="cd02947">
    <property type="entry name" value="TRX_family"/>
    <property type="match status" value="1"/>
</dbReference>
<sequence>MKVLKFGALWCPLCPIMKPRWAEIEEARPWLKNEMYDFDQNADVAKKWGVDKDAQDKTKGLPTFIFLDKECKEFMRLHGERSIDELSKIVDENKDR</sequence>
<evidence type="ECO:0000313" key="2">
    <source>
        <dbReference type="EMBL" id="PJA47456.1"/>
    </source>
</evidence>
<dbReference type="Proteomes" id="UP000229749">
    <property type="component" value="Unassembled WGS sequence"/>
</dbReference>
<dbReference type="EMBL" id="PFWS01000020">
    <property type="protein sequence ID" value="PJA47456.1"/>
    <property type="molecule type" value="Genomic_DNA"/>
</dbReference>
<dbReference type="Gene3D" id="3.40.30.10">
    <property type="entry name" value="Glutaredoxin"/>
    <property type="match status" value="1"/>
</dbReference>
<reference evidence="3" key="1">
    <citation type="submission" date="2017-09" db="EMBL/GenBank/DDBJ databases">
        <title>Depth-based differentiation of microbial function through sediment-hosted aquifers and enrichment of novel symbionts in the deep terrestrial subsurface.</title>
        <authorList>
            <person name="Probst A.J."/>
            <person name="Ladd B."/>
            <person name="Jarett J.K."/>
            <person name="Geller-Mcgrath D.E."/>
            <person name="Sieber C.M.K."/>
            <person name="Emerson J.B."/>
            <person name="Anantharaman K."/>
            <person name="Thomas B.C."/>
            <person name="Malmstrom R."/>
            <person name="Stieglmeier M."/>
            <person name="Klingl A."/>
            <person name="Woyke T."/>
            <person name="Ryan C.M."/>
            <person name="Banfield J.F."/>
        </authorList>
    </citation>
    <scope>NUCLEOTIDE SEQUENCE [LARGE SCALE GENOMIC DNA]</scope>
</reference>
<evidence type="ECO:0000313" key="3">
    <source>
        <dbReference type="Proteomes" id="UP000229749"/>
    </source>
</evidence>
<gene>
    <name evidence="2" type="ORF">CO172_01355</name>
</gene>
<protein>
    <recommendedName>
        <fullName evidence="1">Thioredoxin domain-containing protein</fullName>
    </recommendedName>
</protein>
<name>A0A2M7XIB1_9BACT</name>
<evidence type="ECO:0000259" key="1">
    <source>
        <dbReference type="PROSITE" id="PS51352"/>
    </source>
</evidence>
<comment type="caution">
    <text evidence="2">The sequence shown here is derived from an EMBL/GenBank/DDBJ whole genome shotgun (WGS) entry which is preliminary data.</text>
</comment>
<feature type="domain" description="Thioredoxin" evidence="1">
    <location>
        <begin position="1"/>
        <end position="95"/>
    </location>
</feature>
<organism evidence="2 3">
    <name type="scientific">Candidatus Uhrbacteria bacterium CG_4_9_14_3_um_filter_36_7</name>
    <dbReference type="NCBI Taxonomy" id="1975033"/>
    <lineage>
        <taxon>Bacteria</taxon>
        <taxon>Candidatus Uhriibacteriota</taxon>
    </lineage>
</organism>
<dbReference type="AlphaFoldDB" id="A0A2M7XIB1"/>
<dbReference type="Pfam" id="PF00085">
    <property type="entry name" value="Thioredoxin"/>
    <property type="match status" value="1"/>
</dbReference>
<dbReference type="InterPro" id="IPR013766">
    <property type="entry name" value="Thioredoxin_domain"/>
</dbReference>
<dbReference type="PROSITE" id="PS51352">
    <property type="entry name" value="THIOREDOXIN_2"/>
    <property type="match status" value="1"/>
</dbReference>
<dbReference type="InterPro" id="IPR036249">
    <property type="entry name" value="Thioredoxin-like_sf"/>
</dbReference>
<dbReference type="SUPFAM" id="SSF52833">
    <property type="entry name" value="Thioredoxin-like"/>
    <property type="match status" value="1"/>
</dbReference>